<dbReference type="Gene3D" id="3.40.630.30">
    <property type="match status" value="1"/>
</dbReference>
<gene>
    <name evidence="2" type="ORF">Y958_21800</name>
</gene>
<protein>
    <submittedName>
        <fullName evidence="2">GNAT family N-acetyltransferase</fullName>
    </submittedName>
</protein>
<feature type="domain" description="N-acetyltransferase" evidence="1">
    <location>
        <begin position="3"/>
        <end position="160"/>
    </location>
</feature>
<accession>A0A248JXY4</accession>
<keyword evidence="2" id="KW-0808">Transferase</keyword>
<proteinExistence type="predicted"/>
<evidence type="ECO:0000313" key="2">
    <source>
        <dbReference type="EMBL" id="ASG23439.1"/>
    </source>
</evidence>
<keyword evidence="3" id="KW-1185">Reference proteome</keyword>
<dbReference type="InterPro" id="IPR016181">
    <property type="entry name" value="Acyl_CoA_acyltransferase"/>
</dbReference>
<dbReference type="InterPro" id="IPR000182">
    <property type="entry name" value="GNAT_dom"/>
</dbReference>
<dbReference type="EMBL" id="CP022111">
    <property type="protein sequence ID" value="ASG23439.1"/>
    <property type="molecule type" value="Genomic_DNA"/>
</dbReference>
<evidence type="ECO:0000259" key="1">
    <source>
        <dbReference type="PROSITE" id="PS51186"/>
    </source>
</evidence>
<name>A0A248JXY4_9PROT</name>
<reference evidence="2 3" key="1">
    <citation type="submission" date="2017-06" db="EMBL/GenBank/DDBJ databases">
        <title>Complete genome sequence of Nitrospirillum amazonense strain CBAmC, an endophytic nitrogen-fixing and plant growth-promoting bacterium, isolated from sugarcane.</title>
        <authorList>
            <person name="Schwab S."/>
            <person name="dos Santos Teixeira K.R."/>
            <person name="Simoes Araujo J.L."/>
            <person name="Soares Vidal M."/>
            <person name="Borges de Freitas H.R."/>
            <person name="Rivello Crivelaro A.L."/>
            <person name="Bueno de Camargo Nunes A."/>
            <person name="dos Santos C.M."/>
            <person name="Palmeira da Silva Rosa D."/>
            <person name="da Silva Padilha D."/>
            <person name="da Silva E."/>
            <person name="Araujo Terra L."/>
            <person name="Soares Mendes V."/>
            <person name="Farinelli L."/>
            <person name="Magalhaes Cruz L."/>
            <person name="Baldani J.I."/>
        </authorList>
    </citation>
    <scope>NUCLEOTIDE SEQUENCE [LARGE SCALE GENOMIC DNA]</scope>
    <source>
        <strain evidence="2 3">CBAmC</strain>
    </source>
</reference>
<dbReference type="GO" id="GO:0016747">
    <property type="term" value="F:acyltransferase activity, transferring groups other than amino-acyl groups"/>
    <property type="evidence" value="ECO:0007669"/>
    <property type="project" value="InterPro"/>
</dbReference>
<organism evidence="2 3">
    <name type="scientific">Nitrospirillum viridazoti CBAmc</name>
    <dbReference type="NCBI Taxonomy" id="1441467"/>
    <lineage>
        <taxon>Bacteria</taxon>
        <taxon>Pseudomonadati</taxon>
        <taxon>Pseudomonadota</taxon>
        <taxon>Alphaproteobacteria</taxon>
        <taxon>Rhodospirillales</taxon>
        <taxon>Azospirillaceae</taxon>
        <taxon>Nitrospirillum</taxon>
        <taxon>Nitrospirillum viridazoti</taxon>
    </lineage>
</organism>
<dbReference type="Proteomes" id="UP000197153">
    <property type="component" value="Chromosome 2"/>
</dbReference>
<dbReference type="RefSeq" id="WP_088873934.1">
    <property type="nucleotide sequence ID" value="NZ_CP022111.1"/>
</dbReference>
<dbReference type="Pfam" id="PF13302">
    <property type="entry name" value="Acetyltransf_3"/>
    <property type="match status" value="1"/>
</dbReference>
<dbReference type="KEGG" id="nao:Y958_21800"/>
<sequence length="186" mass="21387">MTLSYRRPTEEDARLLLDWRLRPDISRHLFTQVEDDMGKQRAWLARSNARDDYHHRIMMVDGVPVGYASITITHAAWGIATLGAYMADRRGRTGSAPLNFAHALNHVFYALGLRKVVNQVMADNDRVLRGQTMLGYRHVGVLKDHAVKEGQAYDVHLFEISAGEWAEKRLKFREYADWDGHMWPPG</sequence>
<dbReference type="PANTHER" id="PTHR43415:SF3">
    <property type="entry name" value="GNAT-FAMILY ACETYLTRANSFERASE"/>
    <property type="match status" value="1"/>
</dbReference>
<dbReference type="PANTHER" id="PTHR43415">
    <property type="entry name" value="SPERMIDINE N(1)-ACETYLTRANSFERASE"/>
    <property type="match status" value="1"/>
</dbReference>
<dbReference type="PROSITE" id="PS51186">
    <property type="entry name" value="GNAT"/>
    <property type="match status" value="1"/>
</dbReference>
<dbReference type="SUPFAM" id="SSF55729">
    <property type="entry name" value="Acyl-CoA N-acyltransferases (Nat)"/>
    <property type="match status" value="1"/>
</dbReference>
<evidence type="ECO:0000313" key="3">
    <source>
        <dbReference type="Proteomes" id="UP000197153"/>
    </source>
</evidence>
<dbReference type="AlphaFoldDB" id="A0A248JXY4"/>